<feature type="binding site" evidence="8">
    <location>
        <position position="331"/>
    </location>
    <ligand>
        <name>Mn(2+)</name>
        <dbReference type="ChEBI" id="CHEBI:29035"/>
        <label>1</label>
    </ligand>
</feature>
<feature type="binding site" evidence="8">
    <location>
        <position position="249"/>
    </location>
    <ligand>
        <name>Mn(2+)</name>
        <dbReference type="ChEBI" id="CHEBI:29035"/>
        <label>2</label>
    </ligand>
</feature>
<dbReference type="InterPro" id="IPR023042">
    <property type="entry name" value="Peptidase_M17_leu_NH2_pept"/>
</dbReference>
<name>A0A174E2E9_9CLOT</name>
<feature type="binding site" evidence="8">
    <location>
        <position position="333"/>
    </location>
    <ligand>
        <name>Mn(2+)</name>
        <dbReference type="ChEBI" id="CHEBI:29035"/>
        <label>2</label>
    </ligand>
</feature>
<sequence length="487" mass="53268">MNISIKDVSFEFVDGLIIPTFEDGENNSAELDNILKISSFKGKEGEIFYITELKEKVKYKIFVGLGKKELLNGEVLRNAMAKAAKKAKELKIERIGIEFFRTDKICVGGRIKGITEGVRLALYSFDKYKEQKSQYNPEVYISGVPTEKLSKATERLEEVNNIVDGVIKARDLINEPANAMYPESLADEAIKIGAESGFEVQVFDEKECKDLEMKAFLSVGMGSSRKPRLIVMRYMGDNENSEVLGLVGKGLTYDSGGYSLKPSNSMVGMNGDMGGAAVVIGAMSAIAKNKLKKNVVAVVAACENLVSGEAYKPGDIIGSMAGKTIEVLNTDAEGRLTLIDAITYIIEKEGATKVIDLATLTGAAIVALGNYTTALMTNDEDFYDDFMRAADVTDEIFWRMPTFKHYRKQILGEKADLKNVDPNGAGTIVAGMFLKEFVQDKPWIHLDIAGTSDTKAPISEYIVKGGTGTPVRTLYYLAKGSCGCHKK</sequence>
<evidence type="ECO:0000313" key="10">
    <source>
        <dbReference type="EMBL" id="CUO31647.1"/>
    </source>
</evidence>
<keyword evidence="8" id="KW-0963">Cytoplasm</keyword>
<dbReference type="GO" id="GO:0030145">
    <property type="term" value="F:manganese ion binding"/>
    <property type="evidence" value="ECO:0007669"/>
    <property type="project" value="UniProtKB-UniRule"/>
</dbReference>
<evidence type="ECO:0000256" key="3">
    <source>
        <dbReference type="ARBA" id="ARBA00009528"/>
    </source>
</evidence>
<protein>
    <recommendedName>
        <fullName evidence="8">Probable cytosol aminopeptidase</fullName>
        <ecNumber evidence="8">3.4.11.1</ecNumber>
    </recommendedName>
    <alternativeName>
        <fullName evidence="8">Leucine aminopeptidase</fullName>
        <shortName evidence="8">LAP</shortName>
        <ecNumber evidence="8">3.4.11.10</ecNumber>
    </alternativeName>
    <alternativeName>
        <fullName evidence="8">Leucyl aminopeptidase</fullName>
    </alternativeName>
</protein>
<comment type="function">
    <text evidence="7 8">Presumably involved in the processing and regular turnover of intracellular proteins. Catalyzes the removal of unsubstituted N-terminal amino acids from various peptides.</text>
</comment>
<dbReference type="GO" id="GO:0006508">
    <property type="term" value="P:proteolysis"/>
    <property type="evidence" value="ECO:0007669"/>
    <property type="project" value="UniProtKB-KW"/>
</dbReference>
<comment type="catalytic activity">
    <reaction evidence="1 8">
        <text>Release of an N-terminal amino acid, Xaa-|-Yaa-, in which Xaa is preferably Leu, but may be other amino acids including Pro although not Arg or Lys, and Yaa may be Pro. Amino acid amides and methyl esters are also readily hydrolyzed, but rates on arylamides are exceedingly low.</text>
        <dbReference type="EC" id="3.4.11.1"/>
    </reaction>
</comment>
<feature type="binding site" evidence="8">
    <location>
        <position position="272"/>
    </location>
    <ligand>
        <name>Mn(2+)</name>
        <dbReference type="ChEBI" id="CHEBI:29035"/>
        <label>2</label>
    </ligand>
</feature>
<dbReference type="EC" id="3.4.11.10" evidence="8"/>
<dbReference type="PROSITE" id="PS00631">
    <property type="entry name" value="CYTOSOL_AP"/>
    <property type="match status" value="1"/>
</dbReference>
<dbReference type="EC" id="3.4.11.1" evidence="8"/>
<evidence type="ECO:0000256" key="2">
    <source>
        <dbReference type="ARBA" id="ARBA00000967"/>
    </source>
</evidence>
<keyword evidence="5 8" id="KW-0645">Protease</keyword>
<dbReference type="EMBL" id="CYZX01000007">
    <property type="protein sequence ID" value="CUO31647.1"/>
    <property type="molecule type" value="Genomic_DNA"/>
</dbReference>
<evidence type="ECO:0000256" key="8">
    <source>
        <dbReference type="HAMAP-Rule" id="MF_00181"/>
    </source>
</evidence>
<feature type="binding site" evidence="8">
    <location>
        <position position="333"/>
    </location>
    <ligand>
        <name>Mn(2+)</name>
        <dbReference type="ChEBI" id="CHEBI:29035"/>
        <label>1</label>
    </ligand>
</feature>
<proteinExistence type="inferred from homology"/>
<evidence type="ECO:0000256" key="7">
    <source>
        <dbReference type="ARBA" id="ARBA00049972"/>
    </source>
</evidence>
<evidence type="ECO:0000256" key="5">
    <source>
        <dbReference type="ARBA" id="ARBA00022670"/>
    </source>
</evidence>
<comment type="cofactor">
    <cofactor evidence="8">
        <name>Mn(2+)</name>
        <dbReference type="ChEBI" id="CHEBI:29035"/>
    </cofactor>
    <text evidence="8">Binds 2 manganese ions per subunit.</text>
</comment>
<dbReference type="OrthoDB" id="9809354at2"/>
<accession>A0A174E2E9</accession>
<dbReference type="SUPFAM" id="SSF52949">
    <property type="entry name" value="Macro domain-like"/>
    <property type="match status" value="1"/>
</dbReference>
<gene>
    <name evidence="8 10" type="primary">pepA</name>
    <name evidence="10" type="ORF">ERS852471_01349</name>
</gene>
<dbReference type="Proteomes" id="UP000095594">
    <property type="component" value="Unassembled WGS sequence"/>
</dbReference>
<evidence type="ECO:0000256" key="6">
    <source>
        <dbReference type="ARBA" id="ARBA00022801"/>
    </source>
</evidence>
<dbReference type="InterPro" id="IPR008283">
    <property type="entry name" value="Peptidase_M17_N"/>
</dbReference>
<dbReference type="CDD" id="cd00433">
    <property type="entry name" value="Peptidase_M17"/>
    <property type="match status" value="1"/>
</dbReference>
<keyword evidence="6 8" id="KW-0378">Hydrolase</keyword>
<dbReference type="PRINTS" id="PR00481">
    <property type="entry name" value="LAMNOPPTDASE"/>
</dbReference>
<dbReference type="NCBIfam" id="NF002083">
    <property type="entry name" value="PRK00913.3-5"/>
    <property type="match status" value="1"/>
</dbReference>
<keyword evidence="4 8" id="KW-0031">Aminopeptidase</keyword>
<feature type="active site" evidence="8">
    <location>
        <position position="261"/>
    </location>
</feature>
<dbReference type="NCBIfam" id="NF002073">
    <property type="entry name" value="PRK00913.1-2"/>
    <property type="match status" value="1"/>
</dbReference>
<dbReference type="GO" id="GO:0005737">
    <property type="term" value="C:cytoplasm"/>
    <property type="evidence" value="ECO:0007669"/>
    <property type="project" value="UniProtKB-SubCell"/>
</dbReference>
<dbReference type="SUPFAM" id="SSF53187">
    <property type="entry name" value="Zn-dependent exopeptidases"/>
    <property type="match status" value="1"/>
</dbReference>
<comment type="similarity">
    <text evidence="3 8">Belongs to the peptidase M17 family.</text>
</comment>
<dbReference type="Pfam" id="PF02789">
    <property type="entry name" value="Peptidase_M17_N"/>
    <property type="match status" value="1"/>
</dbReference>
<evidence type="ECO:0000313" key="11">
    <source>
        <dbReference type="Proteomes" id="UP000095594"/>
    </source>
</evidence>
<keyword evidence="8" id="KW-0464">Manganese</keyword>
<dbReference type="PANTHER" id="PTHR11963">
    <property type="entry name" value="LEUCINE AMINOPEPTIDASE-RELATED"/>
    <property type="match status" value="1"/>
</dbReference>
<dbReference type="AlphaFoldDB" id="A0A174E2E9"/>
<dbReference type="InterPro" id="IPR043472">
    <property type="entry name" value="Macro_dom-like"/>
</dbReference>
<feature type="binding site" evidence="8">
    <location>
        <position position="254"/>
    </location>
    <ligand>
        <name>Mn(2+)</name>
        <dbReference type="ChEBI" id="CHEBI:29035"/>
        <label>1</label>
    </ligand>
</feature>
<dbReference type="Gene3D" id="3.40.630.10">
    <property type="entry name" value="Zn peptidases"/>
    <property type="match status" value="1"/>
</dbReference>
<feature type="domain" description="Cytosol aminopeptidase" evidence="9">
    <location>
        <begin position="329"/>
        <end position="336"/>
    </location>
</feature>
<dbReference type="PANTHER" id="PTHR11963:SF23">
    <property type="entry name" value="CYTOSOL AMINOPEPTIDASE"/>
    <property type="match status" value="1"/>
</dbReference>
<dbReference type="Gene3D" id="3.40.220.10">
    <property type="entry name" value="Leucine Aminopeptidase, subunit E, domain 1"/>
    <property type="match status" value="1"/>
</dbReference>
<dbReference type="InterPro" id="IPR000819">
    <property type="entry name" value="Peptidase_M17_C"/>
</dbReference>
<feature type="active site" evidence="8">
    <location>
        <position position="335"/>
    </location>
</feature>
<dbReference type="GO" id="GO:0070006">
    <property type="term" value="F:metalloaminopeptidase activity"/>
    <property type="evidence" value="ECO:0007669"/>
    <property type="project" value="InterPro"/>
</dbReference>
<comment type="catalytic activity">
    <reaction evidence="2 8">
        <text>Release of an N-terminal amino acid, preferentially leucine, but not glutamic or aspartic acids.</text>
        <dbReference type="EC" id="3.4.11.10"/>
    </reaction>
</comment>
<feature type="binding site" evidence="8">
    <location>
        <position position="254"/>
    </location>
    <ligand>
        <name>Mn(2+)</name>
        <dbReference type="ChEBI" id="CHEBI:29035"/>
        <label>2</label>
    </ligand>
</feature>
<evidence type="ECO:0000256" key="4">
    <source>
        <dbReference type="ARBA" id="ARBA00022438"/>
    </source>
</evidence>
<dbReference type="InterPro" id="IPR011356">
    <property type="entry name" value="Leucine_aapep/pepB"/>
</dbReference>
<keyword evidence="8" id="KW-0479">Metal-binding</keyword>
<comment type="subcellular location">
    <subcellularLocation>
        <location evidence="8">Cytoplasm</location>
    </subcellularLocation>
</comment>
<dbReference type="Pfam" id="PF00883">
    <property type="entry name" value="Peptidase_M17"/>
    <property type="match status" value="1"/>
</dbReference>
<dbReference type="HAMAP" id="MF_00181">
    <property type="entry name" value="Cytosol_peptidase_M17"/>
    <property type="match status" value="1"/>
</dbReference>
<evidence type="ECO:0000256" key="1">
    <source>
        <dbReference type="ARBA" id="ARBA00000135"/>
    </source>
</evidence>
<organism evidence="10 11">
    <name type="scientific">Clostridium disporicum</name>
    <dbReference type="NCBI Taxonomy" id="84024"/>
    <lineage>
        <taxon>Bacteria</taxon>
        <taxon>Bacillati</taxon>
        <taxon>Bacillota</taxon>
        <taxon>Clostridia</taxon>
        <taxon>Eubacteriales</taxon>
        <taxon>Clostridiaceae</taxon>
        <taxon>Clostridium</taxon>
    </lineage>
</organism>
<reference evidence="10 11" key="1">
    <citation type="submission" date="2015-09" db="EMBL/GenBank/DDBJ databases">
        <authorList>
            <consortium name="Pathogen Informatics"/>
        </authorList>
    </citation>
    <scope>NUCLEOTIDE SEQUENCE [LARGE SCALE GENOMIC DNA]</scope>
    <source>
        <strain evidence="10 11">2789STDY5834856</strain>
    </source>
</reference>
<evidence type="ECO:0000259" key="9">
    <source>
        <dbReference type="PROSITE" id="PS00631"/>
    </source>
</evidence>